<dbReference type="AlphaFoldDB" id="A0A4Z1JXU6"/>
<reference evidence="2 3" key="1">
    <citation type="submission" date="2017-12" db="EMBL/GenBank/DDBJ databases">
        <title>Comparative genomics of Botrytis spp.</title>
        <authorList>
            <person name="Valero-Jimenez C.A."/>
            <person name="Tapia P."/>
            <person name="Veloso J."/>
            <person name="Silva-Moreno E."/>
            <person name="Staats M."/>
            <person name="Valdes J.H."/>
            <person name="Van Kan J.A.L."/>
        </authorList>
    </citation>
    <scope>NUCLEOTIDE SEQUENCE [LARGE SCALE GENOMIC DNA]</scope>
    <source>
        <strain evidence="2 3">Be9601</strain>
    </source>
</reference>
<dbReference type="EMBL" id="PQXM01000316">
    <property type="protein sequence ID" value="TGO73963.1"/>
    <property type="molecule type" value="Genomic_DNA"/>
</dbReference>
<dbReference type="Proteomes" id="UP000297229">
    <property type="component" value="Unassembled WGS sequence"/>
</dbReference>
<proteinExistence type="predicted"/>
<sequence>MADRDIPCTTAFSCLGNKIDGSSSLALESRNTGTSRNPEPPTEEIQGSYIHPGILYHVEAVNTLPMVATGSDS</sequence>
<evidence type="ECO:0000313" key="2">
    <source>
        <dbReference type="EMBL" id="TGO73963.1"/>
    </source>
</evidence>
<keyword evidence="3" id="KW-1185">Reference proteome</keyword>
<evidence type="ECO:0000313" key="3">
    <source>
        <dbReference type="Proteomes" id="UP000297229"/>
    </source>
</evidence>
<gene>
    <name evidence="2" type="ORF">BELL_0318g00080</name>
</gene>
<organism evidence="2 3">
    <name type="scientific">Botrytis elliptica</name>
    <dbReference type="NCBI Taxonomy" id="278938"/>
    <lineage>
        <taxon>Eukaryota</taxon>
        <taxon>Fungi</taxon>
        <taxon>Dikarya</taxon>
        <taxon>Ascomycota</taxon>
        <taxon>Pezizomycotina</taxon>
        <taxon>Leotiomycetes</taxon>
        <taxon>Helotiales</taxon>
        <taxon>Sclerotiniaceae</taxon>
        <taxon>Botrytis</taxon>
    </lineage>
</organism>
<comment type="caution">
    <text evidence="2">The sequence shown here is derived from an EMBL/GenBank/DDBJ whole genome shotgun (WGS) entry which is preliminary data.</text>
</comment>
<evidence type="ECO:0000256" key="1">
    <source>
        <dbReference type="SAM" id="MobiDB-lite"/>
    </source>
</evidence>
<feature type="compositionally biased region" description="Polar residues" evidence="1">
    <location>
        <begin position="21"/>
        <end position="37"/>
    </location>
</feature>
<protein>
    <submittedName>
        <fullName evidence="2">Uncharacterized protein</fullName>
    </submittedName>
</protein>
<name>A0A4Z1JXU6_9HELO</name>
<feature type="region of interest" description="Disordered" evidence="1">
    <location>
        <begin position="21"/>
        <end position="44"/>
    </location>
</feature>
<accession>A0A4Z1JXU6</accession>